<keyword evidence="4 6" id="KW-0501">Molybdenum cofactor biosynthesis</keyword>
<comment type="pathway">
    <text evidence="2 6">Cofactor biosynthesis; molybdopterin biosynthesis.</text>
</comment>
<dbReference type="Gene3D" id="2.40.340.10">
    <property type="entry name" value="MoeA, C-terminal, domain IV"/>
    <property type="match status" value="1"/>
</dbReference>
<dbReference type="InterPro" id="IPR036425">
    <property type="entry name" value="MoaB/Mog-like_dom_sf"/>
</dbReference>
<dbReference type="PANTHER" id="PTHR10192">
    <property type="entry name" value="MOLYBDOPTERIN BIOSYNTHESIS PROTEIN"/>
    <property type="match status" value="1"/>
</dbReference>
<evidence type="ECO:0000256" key="4">
    <source>
        <dbReference type="ARBA" id="ARBA00023150"/>
    </source>
</evidence>
<dbReference type="InterPro" id="IPR005110">
    <property type="entry name" value="MoeA_linker/N"/>
</dbReference>
<dbReference type="CDD" id="cd00887">
    <property type="entry name" value="MoeA"/>
    <property type="match status" value="1"/>
</dbReference>
<evidence type="ECO:0000256" key="5">
    <source>
        <dbReference type="ARBA" id="ARBA00047317"/>
    </source>
</evidence>
<proteinExistence type="inferred from homology"/>
<dbReference type="SUPFAM" id="SSF63867">
    <property type="entry name" value="MoeA C-terminal domain-like"/>
    <property type="match status" value="1"/>
</dbReference>
<sequence>MISVEEAFSLIDENVGHFDREEISIADAGNRILADDVFADRDFPPYDRVMMDGIAIQSGAFETGVRRYPIEKIQAAGAGKQSLEDSRNCIEVMTGAILPENTDVVVPYEELFIDRGVATIRSDGIKRLQNIHLKGTDCKTGTLLLKRGARITPVSTAILAATGYAFVPVIKLPRIAVCSTGDELVEVKSVPADHQVRQSNASMLASALKSEGIDAHVFHLNDDRELLSKGIRPVLQDFDVLLFSGAVSKGKFDYLPAVLQEAGMDVIFHGVAQKPGKPFLFGKFASGVPVFGLPGNPVSTFVCYHLYFRRWLYYSMGVPFDYQRVRLAREMRLPAKLARHLLVSVENADGILNASPLLGSGSGDLPGLIPANGVITLPAGKEVFHKGEIFNMIPFEG</sequence>
<dbReference type="NCBIfam" id="TIGR00177">
    <property type="entry name" value="molyb_syn"/>
    <property type="match status" value="1"/>
</dbReference>
<reference evidence="8 9" key="1">
    <citation type="submission" date="2018-04" db="EMBL/GenBank/DDBJ databases">
        <title>Pedobacter chongqingensis sp. nov., isolated from a rottenly hemp rope.</title>
        <authorList>
            <person name="Cai Y."/>
        </authorList>
    </citation>
    <scope>NUCLEOTIDE SEQUENCE [LARGE SCALE GENOMIC DNA]</scope>
    <source>
        <strain evidence="8 9">FJ4-8</strain>
    </source>
</reference>
<evidence type="ECO:0000256" key="3">
    <source>
        <dbReference type="ARBA" id="ARBA00010763"/>
    </source>
</evidence>
<dbReference type="GO" id="GO:0061599">
    <property type="term" value="F:molybdopterin molybdotransferase activity"/>
    <property type="evidence" value="ECO:0007669"/>
    <property type="project" value="UniProtKB-UniRule"/>
</dbReference>
<comment type="function">
    <text evidence="1 6">Catalyzes the insertion of molybdate into adenylated molybdopterin with the concomitant release of AMP.</text>
</comment>
<feature type="domain" description="MoaB/Mog" evidence="7">
    <location>
        <begin position="176"/>
        <end position="314"/>
    </location>
</feature>
<dbReference type="InterPro" id="IPR036688">
    <property type="entry name" value="MoeA_C_domain_IV_sf"/>
</dbReference>
<gene>
    <name evidence="8" type="ORF">DDR33_17080</name>
</gene>
<dbReference type="GO" id="GO:0046872">
    <property type="term" value="F:metal ion binding"/>
    <property type="evidence" value="ECO:0007669"/>
    <property type="project" value="UniProtKB-UniRule"/>
</dbReference>
<dbReference type="GO" id="GO:0006777">
    <property type="term" value="P:Mo-molybdopterin cofactor biosynthetic process"/>
    <property type="evidence" value="ECO:0007669"/>
    <property type="project" value="UniProtKB-UniRule"/>
</dbReference>
<keyword evidence="9" id="KW-1185">Reference proteome</keyword>
<dbReference type="Gene3D" id="3.90.105.10">
    <property type="entry name" value="Molybdopterin biosynthesis moea protein, domain 2"/>
    <property type="match status" value="1"/>
</dbReference>
<dbReference type="PANTHER" id="PTHR10192:SF5">
    <property type="entry name" value="GEPHYRIN"/>
    <property type="match status" value="1"/>
</dbReference>
<dbReference type="SMART" id="SM00852">
    <property type="entry name" value="MoCF_biosynth"/>
    <property type="match status" value="1"/>
</dbReference>
<name>A0A2U2PEB9_9SPHI</name>
<dbReference type="SUPFAM" id="SSF53218">
    <property type="entry name" value="Molybdenum cofactor biosynthesis proteins"/>
    <property type="match status" value="1"/>
</dbReference>
<dbReference type="EMBL" id="QEAS01000014">
    <property type="protein sequence ID" value="PWG79469.1"/>
    <property type="molecule type" value="Genomic_DNA"/>
</dbReference>
<keyword evidence="6" id="KW-0500">Molybdenum</keyword>
<dbReference type="SUPFAM" id="SSF63882">
    <property type="entry name" value="MoeA N-terminal region -like"/>
    <property type="match status" value="1"/>
</dbReference>
<dbReference type="Pfam" id="PF03454">
    <property type="entry name" value="MoeA_C"/>
    <property type="match status" value="1"/>
</dbReference>
<dbReference type="PROSITE" id="PS01079">
    <property type="entry name" value="MOCF_BIOSYNTHESIS_2"/>
    <property type="match status" value="1"/>
</dbReference>
<dbReference type="Proteomes" id="UP000245647">
    <property type="component" value="Unassembled WGS sequence"/>
</dbReference>
<dbReference type="InterPro" id="IPR005111">
    <property type="entry name" value="MoeA_C_domain_IV"/>
</dbReference>
<dbReference type="UniPathway" id="UPA00344"/>
<dbReference type="GO" id="GO:0005829">
    <property type="term" value="C:cytosol"/>
    <property type="evidence" value="ECO:0007669"/>
    <property type="project" value="TreeGrafter"/>
</dbReference>
<accession>A0A2U2PEB9</accession>
<comment type="caution">
    <text evidence="8">The sequence shown here is derived from an EMBL/GenBank/DDBJ whole genome shotgun (WGS) entry which is preliminary data.</text>
</comment>
<dbReference type="Pfam" id="PF03453">
    <property type="entry name" value="MoeA_N"/>
    <property type="match status" value="1"/>
</dbReference>
<evidence type="ECO:0000259" key="7">
    <source>
        <dbReference type="SMART" id="SM00852"/>
    </source>
</evidence>
<dbReference type="AlphaFoldDB" id="A0A2U2PEB9"/>
<evidence type="ECO:0000256" key="6">
    <source>
        <dbReference type="RuleBase" id="RU365090"/>
    </source>
</evidence>
<dbReference type="RefSeq" id="WP_109417012.1">
    <property type="nucleotide sequence ID" value="NZ_QEAS01000014.1"/>
</dbReference>
<dbReference type="Gene3D" id="3.40.980.10">
    <property type="entry name" value="MoaB/Mog-like domain"/>
    <property type="match status" value="1"/>
</dbReference>
<dbReference type="InterPro" id="IPR001453">
    <property type="entry name" value="MoaB/Mog_dom"/>
</dbReference>
<evidence type="ECO:0000256" key="1">
    <source>
        <dbReference type="ARBA" id="ARBA00002901"/>
    </source>
</evidence>
<comment type="catalytic activity">
    <reaction evidence="5">
        <text>adenylyl-molybdopterin + molybdate = Mo-molybdopterin + AMP + H(+)</text>
        <dbReference type="Rhea" id="RHEA:35047"/>
        <dbReference type="ChEBI" id="CHEBI:15378"/>
        <dbReference type="ChEBI" id="CHEBI:36264"/>
        <dbReference type="ChEBI" id="CHEBI:62727"/>
        <dbReference type="ChEBI" id="CHEBI:71302"/>
        <dbReference type="ChEBI" id="CHEBI:456215"/>
        <dbReference type="EC" id="2.10.1.1"/>
    </reaction>
</comment>
<dbReference type="InterPro" id="IPR036135">
    <property type="entry name" value="MoeA_linker/N_sf"/>
</dbReference>
<dbReference type="EC" id="2.10.1.1" evidence="6"/>
<dbReference type="Pfam" id="PF00994">
    <property type="entry name" value="MoCF_biosynth"/>
    <property type="match status" value="1"/>
</dbReference>
<protein>
    <recommendedName>
        <fullName evidence="6">Molybdopterin molybdenumtransferase</fullName>
        <ecNumber evidence="6">2.10.1.1</ecNumber>
    </recommendedName>
</protein>
<keyword evidence="6 8" id="KW-0808">Transferase</keyword>
<dbReference type="InterPro" id="IPR008284">
    <property type="entry name" value="MoCF_biosynth_CS"/>
</dbReference>
<keyword evidence="6" id="KW-0460">Magnesium</keyword>
<dbReference type="InterPro" id="IPR038987">
    <property type="entry name" value="MoeA-like"/>
</dbReference>
<dbReference type="OrthoDB" id="9804758at2"/>
<comment type="similarity">
    <text evidence="3 6">Belongs to the MoeA family.</text>
</comment>
<evidence type="ECO:0000313" key="9">
    <source>
        <dbReference type="Proteomes" id="UP000245647"/>
    </source>
</evidence>
<evidence type="ECO:0000313" key="8">
    <source>
        <dbReference type="EMBL" id="PWG79469.1"/>
    </source>
</evidence>
<evidence type="ECO:0000256" key="2">
    <source>
        <dbReference type="ARBA" id="ARBA00005046"/>
    </source>
</evidence>
<keyword evidence="6" id="KW-0479">Metal-binding</keyword>
<comment type="cofactor">
    <cofactor evidence="6">
        <name>Mg(2+)</name>
        <dbReference type="ChEBI" id="CHEBI:18420"/>
    </cofactor>
</comment>
<organism evidence="8 9">
    <name type="scientific">Pararcticibacter amylolyticus</name>
    <dbReference type="NCBI Taxonomy" id="2173175"/>
    <lineage>
        <taxon>Bacteria</taxon>
        <taxon>Pseudomonadati</taxon>
        <taxon>Bacteroidota</taxon>
        <taxon>Sphingobacteriia</taxon>
        <taxon>Sphingobacteriales</taxon>
        <taxon>Sphingobacteriaceae</taxon>
        <taxon>Pararcticibacter</taxon>
    </lineage>
</organism>
<dbReference type="Gene3D" id="2.170.190.11">
    <property type="entry name" value="Molybdopterin biosynthesis moea protein, domain 3"/>
    <property type="match status" value="1"/>
</dbReference>